<organism evidence="11 12">
    <name type="scientific">Tritrichomonas musculus</name>
    <dbReference type="NCBI Taxonomy" id="1915356"/>
    <lineage>
        <taxon>Eukaryota</taxon>
        <taxon>Metamonada</taxon>
        <taxon>Parabasalia</taxon>
        <taxon>Tritrichomonadida</taxon>
        <taxon>Tritrichomonadidae</taxon>
        <taxon>Tritrichomonas</taxon>
    </lineage>
</organism>
<comment type="caution">
    <text evidence="11">The sequence shown here is derived from an EMBL/GenBank/DDBJ whole genome shotgun (WGS) entry which is preliminary data.</text>
</comment>
<gene>
    <name evidence="11" type="ORF">M9Y10_011594</name>
</gene>
<feature type="compositionally biased region" description="Polar residues" evidence="9">
    <location>
        <begin position="59"/>
        <end position="73"/>
    </location>
</feature>
<dbReference type="InterPro" id="IPR011009">
    <property type="entry name" value="Kinase-like_dom_sf"/>
</dbReference>
<dbReference type="InterPro" id="IPR050236">
    <property type="entry name" value="Ser_Thr_kinase_AGC"/>
</dbReference>
<keyword evidence="4" id="KW-0547">Nucleotide-binding</keyword>
<evidence type="ECO:0000313" key="11">
    <source>
        <dbReference type="EMBL" id="KAK8863902.1"/>
    </source>
</evidence>
<dbReference type="PANTHER" id="PTHR24356:SF1">
    <property type="entry name" value="SERINE_THREONINE-PROTEIN KINASE GREATWALL"/>
    <property type="match status" value="1"/>
</dbReference>
<evidence type="ECO:0000313" key="12">
    <source>
        <dbReference type="Proteomes" id="UP001470230"/>
    </source>
</evidence>
<keyword evidence="2" id="KW-0723">Serine/threonine-protein kinase</keyword>
<evidence type="ECO:0000256" key="3">
    <source>
        <dbReference type="ARBA" id="ARBA00022679"/>
    </source>
</evidence>
<evidence type="ECO:0000259" key="10">
    <source>
        <dbReference type="PROSITE" id="PS50011"/>
    </source>
</evidence>
<reference evidence="11 12" key="1">
    <citation type="submission" date="2024-04" db="EMBL/GenBank/DDBJ databases">
        <title>Tritrichomonas musculus Genome.</title>
        <authorList>
            <person name="Alves-Ferreira E."/>
            <person name="Grigg M."/>
            <person name="Lorenzi H."/>
            <person name="Galac M."/>
        </authorList>
    </citation>
    <scope>NUCLEOTIDE SEQUENCE [LARGE SCALE GENOMIC DNA]</scope>
    <source>
        <strain evidence="11 12">EAF2021</strain>
    </source>
</reference>
<dbReference type="PANTHER" id="PTHR24356">
    <property type="entry name" value="SERINE/THREONINE-PROTEIN KINASE"/>
    <property type="match status" value="1"/>
</dbReference>
<dbReference type="EC" id="2.7.11.1" evidence="1"/>
<comment type="catalytic activity">
    <reaction evidence="8">
        <text>L-seryl-[protein] + ATP = O-phospho-L-seryl-[protein] + ADP + H(+)</text>
        <dbReference type="Rhea" id="RHEA:17989"/>
        <dbReference type="Rhea" id="RHEA-COMP:9863"/>
        <dbReference type="Rhea" id="RHEA-COMP:11604"/>
        <dbReference type="ChEBI" id="CHEBI:15378"/>
        <dbReference type="ChEBI" id="CHEBI:29999"/>
        <dbReference type="ChEBI" id="CHEBI:30616"/>
        <dbReference type="ChEBI" id="CHEBI:83421"/>
        <dbReference type="ChEBI" id="CHEBI:456216"/>
        <dbReference type="EC" id="2.7.11.1"/>
    </reaction>
</comment>
<evidence type="ECO:0000256" key="2">
    <source>
        <dbReference type="ARBA" id="ARBA00022527"/>
    </source>
</evidence>
<evidence type="ECO:0000256" key="8">
    <source>
        <dbReference type="ARBA" id="ARBA00048679"/>
    </source>
</evidence>
<dbReference type="GO" id="GO:0016301">
    <property type="term" value="F:kinase activity"/>
    <property type="evidence" value="ECO:0007669"/>
    <property type="project" value="UniProtKB-KW"/>
</dbReference>
<dbReference type="Gene3D" id="3.30.200.20">
    <property type="entry name" value="Phosphorylase Kinase, domain 1"/>
    <property type="match status" value="1"/>
</dbReference>
<accession>A0ABR2IJV4</accession>
<evidence type="ECO:0000256" key="4">
    <source>
        <dbReference type="ARBA" id="ARBA00022741"/>
    </source>
</evidence>
<evidence type="ECO:0000256" key="5">
    <source>
        <dbReference type="ARBA" id="ARBA00022777"/>
    </source>
</evidence>
<name>A0ABR2IJV4_9EUKA</name>
<keyword evidence="5 11" id="KW-0418">Kinase</keyword>
<comment type="catalytic activity">
    <reaction evidence="7">
        <text>L-threonyl-[protein] + ATP = O-phospho-L-threonyl-[protein] + ADP + H(+)</text>
        <dbReference type="Rhea" id="RHEA:46608"/>
        <dbReference type="Rhea" id="RHEA-COMP:11060"/>
        <dbReference type="Rhea" id="RHEA-COMP:11605"/>
        <dbReference type="ChEBI" id="CHEBI:15378"/>
        <dbReference type="ChEBI" id="CHEBI:30013"/>
        <dbReference type="ChEBI" id="CHEBI:30616"/>
        <dbReference type="ChEBI" id="CHEBI:61977"/>
        <dbReference type="ChEBI" id="CHEBI:456216"/>
        <dbReference type="EC" id="2.7.11.1"/>
    </reaction>
</comment>
<evidence type="ECO:0000256" key="9">
    <source>
        <dbReference type="SAM" id="MobiDB-lite"/>
    </source>
</evidence>
<evidence type="ECO:0000256" key="7">
    <source>
        <dbReference type="ARBA" id="ARBA00047899"/>
    </source>
</evidence>
<sequence>MKTFLPNTKIKSSPFVSLPLSSLPSKGPFPRPFVPKPANINLANISNSSNTRSSTNFNQLNNKPTSPLQASGSRLTPLELSTCSNNSYDQQVTKAQFSNGLDIKNPAKKQAKANGNIKPQLSMATAFHHNPFLNANLTNKSGFFSKQYFLLKGQKMILERSYDKINEYINQIDKYKSLIGNSHFRLNSNSLDTYSKMNDILNSLSKILGNWNTTTYATIFKDLSDKTDILQSFLTKLNSIEEYLNSESTYHSITTSKSLSMNLSTNHFQNSLSNFNKNSSNNVEFPQIIIHDVQKIVSSVLSGIITISRVRAAICFSMKREKSQRNTNTIKTTPIGDFTESFLGEENDNSRQNEHGQKELISEIQKIDKNEENFICRICEEVVPLDLIEEHSALCIKAHQSQYHFYLCGERLKKVRKFIEEKVLSVNWPADQDFATSVAFPVIFYYSLIGIAIDVQNADCDANSQLETIIHELSDWEIPEAESKNFKLYIAGRQLVNKKLKFFNEIANAAKKISTTTRRHRASTTGGFLTNLSDFEFIARISSGAYARVFLSRKSRTGDLFAVKVIKREYMSQKNQIKAVSAERDIMKRLNSPFIVNFCMYFLSQLF</sequence>
<evidence type="ECO:0000256" key="6">
    <source>
        <dbReference type="ARBA" id="ARBA00022840"/>
    </source>
</evidence>
<dbReference type="Pfam" id="PF00069">
    <property type="entry name" value="Pkinase"/>
    <property type="match status" value="1"/>
</dbReference>
<feature type="compositionally biased region" description="Low complexity" evidence="9">
    <location>
        <begin position="44"/>
        <end position="58"/>
    </location>
</feature>
<dbReference type="PROSITE" id="PS50011">
    <property type="entry name" value="PROTEIN_KINASE_DOM"/>
    <property type="match status" value="1"/>
</dbReference>
<proteinExistence type="predicted"/>
<dbReference type="SUPFAM" id="SSF56112">
    <property type="entry name" value="Protein kinase-like (PK-like)"/>
    <property type="match status" value="1"/>
</dbReference>
<feature type="domain" description="Protein kinase" evidence="10">
    <location>
        <begin position="535"/>
        <end position="607"/>
    </location>
</feature>
<dbReference type="InterPro" id="IPR000719">
    <property type="entry name" value="Prot_kinase_dom"/>
</dbReference>
<evidence type="ECO:0000256" key="1">
    <source>
        <dbReference type="ARBA" id="ARBA00012513"/>
    </source>
</evidence>
<dbReference type="EMBL" id="JAPFFF010000017">
    <property type="protein sequence ID" value="KAK8863902.1"/>
    <property type="molecule type" value="Genomic_DNA"/>
</dbReference>
<keyword evidence="6" id="KW-0067">ATP-binding</keyword>
<keyword evidence="3" id="KW-0808">Transferase</keyword>
<feature type="region of interest" description="Disordered" evidence="9">
    <location>
        <begin position="44"/>
        <end position="73"/>
    </location>
</feature>
<dbReference type="Proteomes" id="UP001470230">
    <property type="component" value="Unassembled WGS sequence"/>
</dbReference>
<keyword evidence="12" id="KW-1185">Reference proteome</keyword>
<protein>
    <recommendedName>
        <fullName evidence="1">non-specific serine/threonine protein kinase</fullName>
        <ecNumber evidence="1">2.7.11.1</ecNumber>
    </recommendedName>
</protein>